<protein>
    <submittedName>
        <fullName evidence="3">Uncharacterized protein</fullName>
    </submittedName>
</protein>
<organism evidence="3 4">
    <name type="scientific">Kalanchoe fedtschenkoi</name>
    <name type="common">Lavender scallops</name>
    <name type="synonym">South American air plant</name>
    <dbReference type="NCBI Taxonomy" id="63787"/>
    <lineage>
        <taxon>Eukaryota</taxon>
        <taxon>Viridiplantae</taxon>
        <taxon>Streptophyta</taxon>
        <taxon>Embryophyta</taxon>
        <taxon>Tracheophyta</taxon>
        <taxon>Spermatophyta</taxon>
        <taxon>Magnoliopsida</taxon>
        <taxon>eudicotyledons</taxon>
        <taxon>Gunneridae</taxon>
        <taxon>Pentapetalae</taxon>
        <taxon>Saxifragales</taxon>
        <taxon>Crassulaceae</taxon>
        <taxon>Kalanchoe</taxon>
    </lineage>
</organism>
<name>A0A7N0V2C1_KALFE</name>
<evidence type="ECO:0000313" key="3">
    <source>
        <dbReference type="EnsemblPlants" id="Kaladp0095s0763.1.v1.1"/>
    </source>
</evidence>
<dbReference type="Proteomes" id="UP000594263">
    <property type="component" value="Unplaced"/>
</dbReference>
<reference evidence="3" key="1">
    <citation type="submission" date="2021-01" db="UniProtKB">
        <authorList>
            <consortium name="EnsemblPlants"/>
        </authorList>
    </citation>
    <scope>IDENTIFICATION</scope>
</reference>
<keyword evidence="4" id="KW-1185">Reference proteome</keyword>
<dbReference type="Gramene" id="Kaladp0095s0763.1.v1.1">
    <property type="protein sequence ID" value="Kaladp0095s0763.1.v1.1"/>
    <property type="gene ID" value="Kaladp0095s0763.v1.1"/>
</dbReference>
<feature type="region of interest" description="Disordered" evidence="2">
    <location>
        <begin position="167"/>
        <end position="190"/>
    </location>
</feature>
<evidence type="ECO:0000256" key="2">
    <source>
        <dbReference type="SAM" id="MobiDB-lite"/>
    </source>
</evidence>
<evidence type="ECO:0000256" key="1">
    <source>
        <dbReference type="ARBA" id="ARBA00010098"/>
    </source>
</evidence>
<dbReference type="AlphaFoldDB" id="A0A7N0V2C1"/>
<dbReference type="GO" id="GO:0006361">
    <property type="term" value="P:transcription initiation at RNA polymerase I promoter"/>
    <property type="evidence" value="ECO:0007669"/>
    <property type="project" value="InterPro"/>
</dbReference>
<dbReference type="InterPro" id="IPR007991">
    <property type="entry name" value="RNA_pol_I_trans_ini_fac_RRN3"/>
</dbReference>
<comment type="similarity">
    <text evidence="1">Belongs to the RRN3 family.</text>
</comment>
<dbReference type="GO" id="GO:0001042">
    <property type="term" value="F:RNA polymerase I core binding"/>
    <property type="evidence" value="ECO:0007669"/>
    <property type="project" value="TreeGrafter"/>
</dbReference>
<dbReference type="PANTHER" id="PTHR12790:SF0">
    <property type="entry name" value="RNA POLYMERASE I-SPECIFIC TRANSCRIPTION INITIATION FACTOR RRN3-RELATED"/>
    <property type="match status" value="1"/>
</dbReference>
<dbReference type="GO" id="GO:0005634">
    <property type="term" value="C:nucleus"/>
    <property type="evidence" value="ECO:0007669"/>
    <property type="project" value="TreeGrafter"/>
</dbReference>
<feature type="region of interest" description="Disordered" evidence="2">
    <location>
        <begin position="126"/>
        <end position="146"/>
    </location>
</feature>
<dbReference type="PANTHER" id="PTHR12790">
    <property type="entry name" value="TRANSCRIPTION INITIATION FACTOR IA RRN3"/>
    <property type="match status" value="1"/>
</dbReference>
<feature type="compositionally biased region" description="Acidic residues" evidence="2">
    <location>
        <begin position="128"/>
        <end position="139"/>
    </location>
</feature>
<accession>A0A7N0V2C1</accession>
<dbReference type="Pfam" id="PF05327">
    <property type="entry name" value="RRN3"/>
    <property type="match status" value="1"/>
</dbReference>
<sequence>MCFQMRSFEELKDELFDPLNEVLNHDLSPLQVCLPTIVNEFLRQAKGASIFTRKAESAASYPESDELMFQDTFESDLSRAFGGMERLDMFFPFDPILLTKSDRFIRPHYVYWSSVKPTYVLDERYTSGEEDDSDQEDDMAGSLRESELLDECDQLNRMSVSSEHYNSLLNLQPPNRMPARIKPSTYPESF</sequence>
<dbReference type="EnsemblPlants" id="Kaladp0095s0763.1.v1.1">
    <property type="protein sequence ID" value="Kaladp0095s0763.1.v1.1"/>
    <property type="gene ID" value="Kaladp0095s0763.v1.1"/>
</dbReference>
<proteinExistence type="inferred from homology"/>
<dbReference type="GO" id="GO:0001181">
    <property type="term" value="F:RNA polymerase I general transcription initiation factor activity"/>
    <property type="evidence" value="ECO:0007669"/>
    <property type="project" value="InterPro"/>
</dbReference>
<evidence type="ECO:0000313" key="4">
    <source>
        <dbReference type="Proteomes" id="UP000594263"/>
    </source>
</evidence>